<dbReference type="PANTHER" id="PTHR33333">
    <property type="entry name" value="ERYTHROCYTE MEMBRANE PROTEIN 1-LIKE"/>
    <property type="match status" value="1"/>
</dbReference>
<dbReference type="OrthoDB" id="928333at2759"/>
<protein>
    <submittedName>
        <fullName evidence="2">Uncharacterized protein</fullName>
    </submittedName>
</protein>
<feature type="transmembrane region" description="Helical" evidence="1">
    <location>
        <begin position="49"/>
        <end position="69"/>
    </location>
</feature>
<keyword evidence="1" id="KW-0812">Transmembrane</keyword>
<keyword evidence="1" id="KW-1133">Transmembrane helix</keyword>
<dbReference type="PANTHER" id="PTHR33333:SF46">
    <property type="entry name" value="LOW QUALITY PROTEIN: GLYCINE-RICH PROTEIN DOT1"/>
    <property type="match status" value="1"/>
</dbReference>
<dbReference type="Proteomes" id="UP000594638">
    <property type="component" value="Unassembled WGS sequence"/>
</dbReference>
<name>A0A8S0PIS8_OLEEU</name>
<gene>
    <name evidence="2" type="ORF">OLEA9_A072627</name>
</gene>
<keyword evidence="3" id="KW-1185">Reference proteome</keyword>
<accession>A0A8S0PIS8</accession>
<comment type="caution">
    <text evidence="2">The sequence shown here is derived from an EMBL/GenBank/DDBJ whole genome shotgun (WGS) entry which is preliminary data.</text>
</comment>
<keyword evidence="1" id="KW-0472">Membrane</keyword>
<dbReference type="EMBL" id="CACTIH010000080">
    <property type="protein sequence ID" value="CAA2952046.1"/>
    <property type="molecule type" value="Genomic_DNA"/>
</dbReference>
<dbReference type="Gramene" id="OE9A072627T1">
    <property type="protein sequence ID" value="OE9A072627C1"/>
    <property type="gene ID" value="OE9A072627"/>
</dbReference>
<evidence type="ECO:0000313" key="2">
    <source>
        <dbReference type="EMBL" id="CAA2952046.1"/>
    </source>
</evidence>
<reference evidence="2 3" key="1">
    <citation type="submission" date="2019-12" db="EMBL/GenBank/DDBJ databases">
        <authorList>
            <person name="Alioto T."/>
            <person name="Alioto T."/>
            <person name="Gomez Garrido J."/>
        </authorList>
    </citation>
    <scope>NUCLEOTIDE SEQUENCE [LARGE SCALE GENOMIC DNA]</scope>
</reference>
<dbReference type="AlphaFoldDB" id="A0A8S0PIS8"/>
<organism evidence="2 3">
    <name type="scientific">Olea europaea subsp. europaea</name>
    <dbReference type="NCBI Taxonomy" id="158383"/>
    <lineage>
        <taxon>Eukaryota</taxon>
        <taxon>Viridiplantae</taxon>
        <taxon>Streptophyta</taxon>
        <taxon>Embryophyta</taxon>
        <taxon>Tracheophyta</taxon>
        <taxon>Spermatophyta</taxon>
        <taxon>Magnoliopsida</taxon>
        <taxon>eudicotyledons</taxon>
        <taxon>Gunneridae</taxon>
        <taxon>Pentapetalae</taxon>
        <taxon>asterids</taxon>
        <taxon>lamiids</taxon>
        <taxon>Lamiales</taxon>
        <taxon>Oleaceae</taxon>
        <taxon>Oleeae</taxon>
        <taxon>Olea</taxon>
    </lineage>
</organism>
<sequence>MESMINFVHEKLKTLAECLMANILGNLKEIEAVNGLMTNFQEKIKKTGASVAVLILLVFLLGCCCRGTAGKTMKAPGRKSTRISRDKFESNPRTYFRDLRGKNE</sequence>
<proteinExistence type="predicted"/>
<evidence type="ECO:0000256" key="1">
    <source>
        <dbReference type="SAM" id="Phobius"/>
    </source>
</evidence>
<evidence type="ECO:0000313" key="3">
    <source>
        <dbReference type="Proteomes" id="UP000594638"/>
    </source>
</evidence>
<dbReference type="InterPro" id="IPR039926">
    <property type="entry name" value="Egg_app_1"/>
</dbReference>